<dbReference type="PANTHER" id="PTHR12864">
    <property type="entry name" value="RAN BINDING PROTEIN 9-RELATED"/>
    <property type="match status" value="1"/>
</dbReference>
<evidence type="ECO:0000313" key="2">
    <source>
        <dbReference type="EMBL" id="RIB00732.1"/>
    </source>
</evidence>
<dbReference type="OrthoDB" id="25503at2759"/>
<gene>
    <name evidence="2" type="ORF">C2G38_2129289</name>
</gene>
<dbReference type="SUPFAM" id="SSF49899">
    <property type="entry name" value="Concanavalin A-like lectins/glucanases"/>
    <property type="match status" value="1"/>
</dbReference>
<protein>
    <recommendedName>
        <fullName evidence="1">SPRY domain-containing protein</fullName>
    </recommendedName>
</protein>
<proteinExistence type="predicted"/>
<dbReference type="Proteomes" id="UP000266673">
    <property type="component" value="Unassembled WGS sequence"/>
</dbReference>
<comment type="caution">
    <text evidence="2">The sequence shown here is derived from an EMBL/GenBank/DDBJ whole genome shotgun (WGS) entry which is preliminary data.</text>
</comment>
<dbReference type="Pfam" id="PF00622">
    <property type="entry name" value="SPRY"/>
    <property type="match status" value="1"/>
</dbReference>
<name>A0A397TRC4_9GLOM</name>
<dbReference type="AlphaFoldDB" id="A0A397TRC4"/>
<evidence type="ECO:0000313" key="3">
    <source>
        <dbReference type="Proteomes" id="UP000266673"/>
    </source>
</evidence>
<evidence type="ECO:0000259" key="1">
    <source>
        <dbReference type="Pfam" id="PF00622"/>
    </source>
</evidence>
<feature type="domain" description="SPRY" evidence="1">
    <location>
        <begin position="20"/>
        <end position="86"/>
    </location>
</feature>
<sequence>MAYINNMLMPGQEYKENKENKNEQNKENETWGCGYHGDDGYFFCSGSGVLYDKSDSSGYTTGDTVGCYLNFRNNIVFYTKNGINLGSQHFGN</sequence>
<dbReference type="Gene3D" id="2.60.120.920">
    <property type="match status" value="1"/>
</dbReference>
<dbReference type="InterPro" id="IPR003877">
    <property type="entry name" value="SPRY_dom"/>
</dbReference>
<accession>A0A397TRC4</accession>
<reference evidence="2 3" key="1">
    <citation type="submission" date="2018-06" db="EMBL/GenBank/DDBJ databases">
        <title>Comparative genomics reveals the genomic features of Rhizophagus irregularis, R. cerebriforme, R. diaphanum and Gigaspora rosea, and their symbiotic lifestyle signature.</title>
        <authorList>
            <person name="Morin E."/>
            <person name="San Clemente H."/>
            <person name="Chen E.C.H."/>
            <person name="De La Providencia I."/>
            <person name="Hainaut M."/>
            <person name="Kuo A."/>
            <person name="Kohler A."/>
            <person name="Murat C."/>
            <person name="Tang N."/>
            <person name="Roy S."/>
            <person name="Loubradou J."/>
            <person name="Henrissat B."/>
            <person name="Grigoriev I.V."/>
            <person name="Corradi N."/>
            <person name="Roux C."/>
            <person name="Martin F.M."/>
        </authorList>
    </citation>
    <scope>NUCLEOTIDE SEQUENCE [LARGE SCALE GENOMIC DNA]</scope>
    <source>
        <strain evidence="2 3">DAOM 194757</strain>
    </source>
</reference>
<dbReference type="EMBL" id="QKWP01003701">
    <property type="protein sequence ID" value="RIB00732.1"/>
    <property type="molecule type" value="Genomic_DNA"/>
</dbReference>
<keyword evidence="3" id="KW-1185">Reference proteome</keyword>
<dbReference type="InterPro" id="IPR050618">
    <property type="entry name" value="Ubq-SigPath_Reg"/>
</dbReference>
<dbReference type="InterPro" id="IPR013320">
    <property type="entry name" value="ConA-like_dom_sf"/>
</dbReference>
<dbReference type="InterPro" id="IPR043136">
    <property type="entry name" value="B30.2/SPRY_sf"/>
</dbReference>
<organism evidence="2 3">
    <name type="scientific">Gigaspora rosea</name>
    <dbReference type="NCBI Taxonomy" id="44941"/>
    <lineage>
        <taxon>Eukaryota</taxon>
        <taxon>Fungi</taxon>
        <taxon>Fungi incertae sedis</taxon>
        <taxon>Mucoromycota</taxon>
        <taxon>Glomeromycotina</taxon>
        <taxon>Glomeromycetes</taxon>
        <taxon>Diversisporales</taxon>
        <taxon>Gigasporaceae</taxon>
        <taxon>Gigaspora</taxon>
    </lineage>
</organism>